<reference evidence="1" key="1">
    <citation type="journal article" date="2014" name="Front. Microbiol.">
        <title>High frequency of phylogenetically diverse reductive dehalogenase-homologous genes in deep subseafloor sedimentary metagenomes.</title>
        <authorList>
            <person name="Kawai M."/>
            <person name="Futagami T."/>
            <person name="Toyoda A."/>
            <person name="Takaki Y."/>
            <person name="Nishi S."/>
            <person name="Hori S."/>
            <person name="Arai W."/>
            <person name="Tsubouchi T."/>
            <person name="Morono Y."/>
            <person name="Uchiyama I."/>
            <person name="Ito T."/>
            <person name="Fujiyama A."/>
            <person name="Inagaki F."/>
            <person name="Takami H."/>
        </authorList>
    </citation>
    <scope>NUCLEOTIDE SEQUENCE</scope>
    <source>
        <strain evidence="1">Expedition CK06-06</strain>
    </source>
</reference>
<dbReference type="SUPFAM" id="SSF160363">
    <property type="entry name" value="MTH889-like"/>
    <property type="match status" value="1"/>
</dbReference>
<dbReference type="InterPro" id="IPR003831">
    <property type="entry name" value="DUF211"/>
</dbReference>
<organism evidence="1">
    <name type="scientific">marine sediment metagenome</name>
    <dbReference type="NCBI Taxonomy" id="412755"/>
    <lineage>
        <taxon>unclassified sequences</taxon>
        <taxon>metagenomes</taxon>
        <taxon>ecological metagenomes</taxon>
    </lineage>
</organism>
<proteinExistence type="predicted"/>
<dbReference type="Pfam" id="PF02680">
    <property type="entry name" value="DUF211"/>
    <property type="match status" value="1"/>
</dbReference>
<protein>
    <recommendedName>
        <fullName evidence="2">DUF211 domain-containing protein</fullName>
    </recommendedName>
</protein>
<comment type="caution">
    <text evidence="1">The sequence shown here is derived from an EMBL/GenBank/DDBJ whole genome shotgun (WGS) entry which is preliminary data.</text>
</comment>
<dbReference type="EMBL" id="BART01002090">
    <property type="protein sequence ID" value="GAG56318.1"/>
    <property type="molecule type" value="Genomic_DNA"/>
</dbReference>
<accession>X0Z7E6</accession>
<dbReference type="PANTHER" id="PTHR42240:SF1">
    <property type="entry name" value="DUF211 DOMAIN-CONTAINING PROTEIN"/>
    <property type="match status" value="1"/>
</dbReference>
<sequence length="101" mass="10790">MSNIRRLVLDVLKPLSPSIVDLAKQLADIKGVDGVDVSLVEMDAKSESVKITCEGEDIIFKEVEAVIIDNGGSVHSVDKVSTGSTIIEEVPTHQDTESTLA</sequence>
<dbReference type="Gene3D" id="3.30.70.1340">
    <property type="entry name" value="MTH889-like domain"/>
    <property type="match status" value="1"/>
</dbReference>
<evidence type="ECO:0008006" key="2">
    <source>
        <dbReference type="Google" id="ProtNLM"/>
    </source>
</evidence>
<gene>
    <name evidence="1" type="ORF">S01H4_06675</name>
</gene>
<dbReference type="PANTHER" id="PTHR42240">
    <property type="entry name" value="DUF211 DOMAIN-CONTAINING PROTEIN"/>
    <property type="match status" value="1"/>
</dbReference>
<dbReference type="AlphaFoldDB" id="X0Z7E6"/>
<evidence type="ECO:0000313" key="1">
    <source>
        <dbReference type="EMBL" id="GAG56318.1"/>
    </source>
</evidence>
<name>X0Z7E6_9ZZZZ</name>
<dbReference type="InterPro" id="IPR023129">
    <property type="entry name" value="MTH889-like_dom_sf"/>
</dbReference>